<feature type="binding site" evidence="6">
    <location>
        <position position="53"/>
    </location>
    <ligand>
        <name>substrate</name>
    </ligand>
</feature>
<dbReference type="SMART" id="SM00870">
    <property type="entry name" value="Asparaginase"/>
    <property type="match status" value="1"/>
</dbReference>
<dbReference type="eggNOG" id="COG0252">
    <property type="taxonomic scope" value="Bacteria"/>
</dbReference>
<dbReference type="PANTHER" id="PTHR11707">
    <property type="entry name" value="L-ASPARAGINASE"/>
    <property type="match status" value="1"/>
</dbReference>
<dbReference type="PROSITE" id="PS00917">
    <property type="entry name" value="ASN_GLN_ASE_2"/>
    <property type="match status" value="1"/>
</dbReference>
<evidence type="ECO:0000256" key="3">
    <source>
        <dbReference type="ARBA" id="ARBA00022801"/>
    </source>
</evidence>
<name>A0A1G9R2L8_ALLAB</name>
<dbReference type="InterPro" id="IPR027473">
    <property type="entry name" value="L-asparaginase_C"/>
</dbReference>
<dbReference type="Proteomes" id="UP000183376">
    <property type="component" value="Chromosome I"/>
</dbReference>
<dbReference type="InterPro" id="IPR037152">
    <property type="entry name" value="L-asparaginase_N_sf"/>
</dbReference>
<dbReference type="RefSeq" id="WP_043811267.1">
    <property type="nucleotide sequence ID" value="NZ_JOEF01000006.1"/>
</dbReference>
<dbReference type="Pfam" id="PF00710">
    <property type="entry name" value="Asparaginase"/>
    <property type="match status" value="1"/>
</dbReference>
<evidence type="ECO:0000313" key="11">
    <source>
        <dbReference type="EMBL" id="SDM17542.1"/>
    </source>
</evidence>
<evidence type="ECO:0000256" key="7">
    <source>
        <dbReference type="PROSITE-ProRule" id="PRU10099"/>
    </source>
</evidence>
<keyword evidence="3" id="KW-0378">Hydrolase</keyword>
<evidence type="ECO:0000256" key="5">
    <source>
        <dbReference type="PIRSR" id="PIRSR001220-1"/>
    </source>
</evidence>
<evidence type="ECO:0000256" key="2">
    <source>
        <dbReference type="ARBA" id="ARBA00012920"/>
    </source>
</evidence>
<dbReference type="Gene3D" id="3.40.50.40">
    <property type="match status" value="1"/>
</dbReference>
<dbReference type="InterPro" id="IPR027475">
    <property type="entry name" value="Asparaginase/glutaminase_AS2"/>
</dbReference>
<feature type="active site" description="O-isoaspartyl threonine intermediate" evidence="5">
    <location>
        <position position="12"/>
    </location>
</feature>
<dbReference type="GO" id="GO:0004067">
    <property type="term" value="F:asparaginase activity"/>
    <property type="evidence" value="ECO:0007669"/>
    <property type="project" value="UniProtKB-UniRule"/>
</dbReference>
<evidence type="ECO:0000259" key="9">
    <source>
        <dbReference type="Pfam" id="PF00710"/>
    </source>
</evidence>
<dbReference type="PANTHER" id="PTHR11707:SF28">
    <property type="entry name" value="60 KDA LYSOPHOSPHOLIPASE"/>
    <property type="match status" value="1"/>
</dbReference>
<keyword evidence="12" id="KW-1185">Reference proteome</keyword>
<dbReference type="InterPro" id="IPR036152">
    <property type="entry name" value="Asp/glu_Ase-like_sf"/>
</dbReference>
<dbReference type="GO" id="GO:0006528">
    <property type="term" value="P:asparagine metabolic process"/>
    <property type="evidence" value="ECO:0007669"/>
    <property type="project" value="InterPro"/>
</dbReference>
<feature type="domain" description="L-asparaginase N-terminal" evidence="9">
    <location>
        <begin position="3"/>
        <end position="184"/>
    </location>
</feature>
<feature type="domain" description="Asparaginase/glutaminase C-terminal" evidence="10">
    <location>
        <begin position="204"/>
        <end position="315"/>
    </location>
</feature>
<dbReference type="PROSITE" id="PS51732">
    <property type="entry name" value="ASN_GLN_ASE_3"/>
    <property type="match status" value="1"/>
</dbReference>
<evidence type="ECO:0000313" key="12">
    <source>
        <dbReference type="Proteomes" id="UP000183376"/>
    </source>
</evidence>
<proteinExistence type="inferred from homology"/>
<dbReference type="CDD" id="cd08964">
    <property type="entry name" value="L-asparaginase_II"/>
    <property type="match status" value="1"/>
</dbReference>
<dbReference type="Pfam" id="PF17763">
    <property type="entry name" value="Asparaginase_C"/>
    <property type="match status" value="1"/>
</dbReference>
<dbReference type="PRINTS" id="PR00139">
    <property type="entry name" value="ASNGLNASE"/>
</dbReference>
<dbReference type="PROSITE" id="PS00144">
    <property type="entry name" value="ASN_GLN_ASE_1"/>
    <property type="match status" value="1"/>
</dbReference>
<dbReference type="InterPro" id="IPR027474">
    <property type="entry name" value="L-asparaginase_N"/>
</dbReference>
<dbReference type="PIRSF" id="PIRSF001220">
    <property type="entry name" value="L-ASNase_gatD"/>
    <property type="match status" value="1"/>
</dbReference>
<dbReference type="InterPro" id="IPR020827">
    <property type="entry name" value="Asparaginase/glutaminase_AS1"/>
</dbReference>
<dbReference type="EC" id="3.5.1.1" evidence="2"/>
<feature type="active site" evidence="7">
    <location>
        <position position="12"/>
    </location>
</feature>
<evidence type="ECO:0000256" key="6">
    <source>
        <dbReference type="PIRSR" id="PIRSR001220-2"/>
    </source>
</evidence>
<dbReference type="InterPro" id="IPR040919">
    <property type="entry name" value="Asparaginase_C"/>
</dbReference>
<sequence>MERVVVIATGGTIASQPTMSGLAASLHGRSVVSAVPMTAGLRVDVIDLCTIDSSCLTIRHQLDLLEQVRVALADPEVTGVVVTHGTDTLEESAFLLDLHHDDPRPVVLTGSQLPLGHEGSDAPRNLSDAFLVAQQARDLGVLIVFNGHVHAARGTVKRHTLDAHAFGDPSHEPLGRILGGELLLRPDVQRRSAPLPPPRGAAPRVDIVTHHSDGDSVLLRASVAAGARGIVLVGAGTGNATPEIAEAVREATLAGVVVAVTSRCAAGPVAPVYASGGDLLAAGAILAGHLRASQTRIALLTALMHTDSPERCRALLPALLGT</sequence>
<feature type="binding site" evidence="6">
    <location>
        <begin position="86"/>
        <end position="87"/>
    </location>
    <ligand>
        <name>substrate</name>
    </ligand>
</feature>
<dbReference type="SFLD" id="SFLDS00057">
    <property type="entry name" value="Glutaminase/Asparaginase"/>
    <property type="match status" value="1"/>
</dbReference>
<dbReference type="InterPro" id="IPR004550">
    <property type="entry name" value="AsnASE_II"/>
</dbReference>
<dbReference type="EMBL" id="LT629701">
    <property type="protein sequence ID" value="SDM17542.1"/>
    <property type="molecule type" value="Genomic_DNA"/>
</dbReference>
<reference evidence="11 12" key="1">
    <citation type="submission" date="2016-10" db="EMBL/GenBank/DDBJ databases">
        <authorList>
            <person name="de Groot N.N."/>
        </authorList>
    </citation>
    <scope>NUCLEOTIDE SEQUENCE [LARGE SCALE GENOMIC DNA]</scope>
    <source>
        <strain evidence="11 12">DSM 44149</strain>
    </source>
</reference>
<dbReference type="OrthoDB" id="9788068at2"/>
<dbReference type="SUPFAM" id="SSF53774">
    <property type="entry name" value="Glutaminase/Asparaginase"/>
    <property type="match status" value="1"/>
</dbReference>
<gene>
    <name evidence="11" type="ORF">SAMN04489726_0174</name>
</gene>
<evidence type="ECO:0000256" key="8">
    <source>
        <dbReference type="PROSITE-ProRule" id="PRU10100"/>
    </source>
</evidence>
<dbReference type="STRING" id="211114.SAMN04489726_0174"/>
<feature type="active site" evidence="8">
    <location>
        <position position="86"/>
    </location>
</feature>
<evidence type="ECO:0000256" key="1">
    <source>
        <dbReference type="ARBA" id="ARBA00010518"/>
    </source>
</evidence>
<comment type="catalytic activity">
    <reaction evidence="4">
        <text>L-asparagine + H2O = L-aspartate + NH4(+)</text>
        <dbReference type="Rhea" id="RHEA:21016"/>
        <dbReference type="ChEBI" id="CHEBI:15377"/>
        <dbReference type="ChEBI" id="CHEBI:28938"/>
        <dbReference type="ChEBI" id="CHEBI:29991"/>
        <dbReference type="ChEBI" id="CHEBI:58048"/>
        <dbReference type="EC" id="3.5.1.1"/>
    </reaction>
</comment>
<organism evidence="11 12">
    <name type="scientific">Allokutzneria albata</name>
    <name type="common">Kibdelosporangium albatum</name>
    <dbReference type="NCBI Taxonomy" id="211114"/>
    <lineage>
        <taxon>Bacteria</taxon>
        <taxon>Bacillati</taxon>
        <taxon>Actinomycetota</taxon>
        <taxon>Actinomycetes</taxon>
        <taxon>Pseudonocardiales</taxon>
        <taxon>Pseudonocardiaceae</taxon>
        <taxon>Allokutzneria</taxon>
    </lineage>
</organism>
<evidence type="ECO:0000256" key="4">
    <source>
        <dbReference type="ARBA" id="ARBA00049366"/>
    </source>
</evidence>
<dbReference type="PIRSF" id="PIRSF500176">
    <property type="entry name" value="L_ASNase"/>
    <property type="match status" value="1"/>
</dbReference>
<dbReference type="AlphaFoldDB" id="A0A1G9R2L8"/>
<accession>A0A1G9R2L8</accession>
<dbReference type="InterPro" id="IPR006034">
    <property type="entry name" value="Asparaginase/glutaminase-like"/>
</dbReference>
<evidence type="ECO:0000259" key="10">
    <source>
        <dbReference type="Pfam" id="PF17763"/>
    </source>
</evidence>
<protein>
    <recommendedName>
        <fullName evidence="2">asparaginase</fullName>
        <ecNumber evidence="2">3.5.1.1</ecNumber>
    </recommendedName>
</protein>
<dbReference type="Gene3D" id="3.40.50.1170">
    <property type="entry name" value="L-asparaginase, N-terminal domain"/>
    <property type="match status" value="1"/>
</dbReference>
<comment type="similarity">
    <text evidence="1">Belongs to the asparaginase 1 family.</text>
</comment>